<dbReference type="AlphaFoldDB" id="A0A1I7ZQY4"/>
<dbReference type="WBParaSite" id="L893_g28932.t1">
    <property type="protein sequence ID" value="L893_g28932.t1"/>
    <property type="gene ID" value="L893_g28932"/>
</dbReference>
<reference evidence="2" key="1">
    <citation type="submission" date="2016-11" db="UniProtKB">
        <authorList>
            <consortium name="WormBaseParasite"/>
        </authorList>
    </citation>
    <scope>IDENTIFICATION</scope>
</reference>
<keyword evidence="1" id="KW-1185">Reference proteome</keyword>
<evidence type="ECO:0000313" key="2">
    <source>
        <dbReference type="WBParaSite" id="L893_g28932.t1"/>
    </source>
</evidence>
<proteinExistence type="predicted"/>
<evidence type="ECO:0000313" key="1">
    <source>
        <dbReference type="Proteomes" id="UP000095287"/>
    </source>
</evidence>
<name>A0A1I7ZQY4_9BILA</name>
<organism evidence="1 2">
    <name type="scientific">Steinernema glaseri</name>
    <dbReference type="NCBI Taxonomy" id="37863"/>
    <lineage>
        <taxon>Eukaryota</taxon>
        <taxon>Metazoa</taxon>
        <taxon>Ecdysozoa</taxon>
        <taxon>Nematoda</taxon>
        <taxon>Chromadorea</taxon>
        <taxon>Rhabditida</taxon>
        <taxon>Tylenchina</taxon>
        <taxon>Panagrolaimomorpha</taxon>
        <taxon>Strongyloidoidea</taxon>
        <taxon>Steinernematidae</taxon>
        <taxon>Steinernema</taxon>
    </lineage>
</organism>
<dbReference type="Proteomes" id="UP000095287">
    <property type="component" value="Unplaced"/>
</dbReference>
<protein>
    <submittedName>
        <fullName evidence="2">Secreted protein</fullName>
    </submittedName>
</protein>
<sequence length="77" mass="8244">MFMGGPVTIFRKRWAVALSFRVRPSCGSSDASGFLSRLLVGFSFFLAVMEADFGDSTQHRAVSFSTGGSTAPNVGFD</sequence>
<accession>A0A1I7ZQY4</accession>